<name>A0A1H9E0P7_9GAMM</name>
<dbReference type="PANTHER" id="PTHR30329">
    <property type="entry name" value="STATOR ELEMENT OF FLAGELLAR MOTOR COMPLEX"/>
    <property type="match status" value="1"/>
</dbReference>
<dbReference type="EMBL" id="FOFO01000019">
    <property type="protein sequence ID" value="SEQ18753.1"/>
    <property type="molecule type" value="Genomic_DNA"/>
</dbReference>
<accession>A0A1H9E0P7</accession>
<dbReference type="CDD" id="cd07185">
    <property type="entry name" value="OmpA_C-like"/>
    <property type="match status" value="1"/>
</dbReference>
<gene>
    <name evidence="6" type="ORF">SAMN05421693_11953</name>
</gene>
<dbReference type="PANTHER" id="PTHR30329:SF21">
    <property type="entry name" value="LIPOPROTEIN YIAD-RELATED"/>
    <property type="match status" value="1"/>
</dbReference>
<dbReference type="Pfam" id="PF18393">
    <property type="entry name" value="MotY_N"/>
    <property type="match status" value="1"/>
</dbReference>
<dbReference type="Gene3D" id="3.30.1330.60">
    <property type="entry name" value="OmpA-like domain"/>
    <property type="match status" value="1"/>
</dbReference>
<reference evidence="6 7" key="1">
    <citation type="submission" date="2016-10" db="EMBL/GenBank/DDBJ databases">
        <authorList>
            <person name="de Groot N.N."/>
        </authorList>
    </citation>
    <scope>NUCLEOTIDE SEQUENCE [LARGE SCALE GENOMIC DNA]</scope>
    <source>
        <strain evidence="6 7">B7-7</strain>
    </source>
</reference>
<protein>
    <submittedName>
        <fullName evidence="6">OmpA family protein</fullName>
    </submittedName>
</protein>
<evidence type="ECO:0000256" key="4">
    <source>
        <dbReference type="PROSITE-ProRule" id="PRU00473"/>
    </source>
</evidence>
<dbReference type="STRING" id="867345.SAMN05421693_11953"/>
<dbReference type="InterPro" id="IPR041544">
    <property type="entry name" value="MotY_N"/>
</dbReference>
<dbReference type="SUPFAM" id="SSF103088">
    <property type="entry name" value="OmpA-like"/>
    <property type="match status" value="1"/>
</dbReference>
<keyword evidence="2 4" id="KW-0472">Membrane</keyword>
<keyword evidence="7" id="KW-1185">Reference proteome</keyword>
<dbReference type="PROSITE" id="PS51123">
    <property type="entry name" value="OMPA_2"/>
    <property type="match status" value="1"/>
</dbReference>
<evidence type="ECO:0000259" key="5">
    <source>
        <dbReference type="PROSITE" id="PS51123"/>
    </source>
</evidence>
<evidence type="ECO:0000256" key="2">
    <source>
        <dbReference type="ARBA" id="ARBA00023136"/>
    </source>
</evidence>
<dbReference type="GO" id="GO:0009279">
    <property type="term" value="C:cell outer membrane"/>
    <property type="evidence" value="ECO:0007669"/>
    <property type="project" value="UniProtKB-SubCell"/>
</dbReference>
<dbReference type="Gene3D" id="2.60.40.2540">
    <property type="match status" value="1"/>
</dbReference>
<dbReference type="InterPro" id="IPR006665">
    <property type="entry name" value="OmpA-like"/>
</dbReference>
<evidence type="ECO:0000313" key="7">
    <source>
        <dbReference type="Proteomes" id="UP000199496"/>
    </source>
</evidence>
<evidence type="ECO:0000256" key="3">
    <source>
        <dbReference type="ARBA" id="ARBA00023237"/>
    </source>
</evidence>
<dbReference type="InterPro" id="IPR050330">
    <property type="entry name" value="Bact_OuterMem_StrucFunc"/>
</dbReference>
<dbReference type="PRINTS" id="PR01021">
    <property type="entry name" value="OMPADOMAIN"/>
</dbReference>
<dbReference type="InterPro" id="IPR036737">
    <property type="entry name" value="OmpA-like_sf"/>
</dbReference>
<evidence type="ECO:0000313" key="6">
    <source>
        <dbReference type="EMBL" id="SEQ18753.1"/>
    </source>
</evidence>
<comment type="subcellular location">
    <subcellularLocation>
        <location evidence="1">Cell outer membrane</location>
    </subcellularLocation>
</comment>
<dbReference type="AlphaFoldDB" id="A0A1H9E0P7"/>
<keyword evidence="3" id="KW-0998">Cell outer membrane</keyword>
<sequence>MHSGGGILNFPRWLPIILGMNARYAILLFCLLPVALQAADFGPRMEQAQWVVTQEPDLCELVQPVPRYGIARFHASPGRTLRFYLEPQLPLTVPGMGRLSLQPPEWRHDLGSRSLGPVPAMAGDTLLRLGRTQALELYYGLETGHEILVQHPDPGRGAREIRVTLSPLRFREVLADFRACQGELRTLDFEILDDWRIHFDFDESRIRSDQHGELRRALAVLRDNPDARVVLGGHADERGTVAYNEALSLRRARAVEAYLRGQGIAAHRIEPRAFGESWPLDPASTEAAWALNRRVDIWLTR</sequence>
<feature type="domain" description="OmpA-like" evidence="5">
    <location>
        <begin position="185"/>
        <end position="301"/>
    </location>
</feature>
<proteinExistence type="predicted"/>
<organism evidence="6 7">
    <name type="scientific">Ectothiorhodospira magna</name>
    <dbReference type="NCBI Taxonomy" id="867345"/>
    <lineage>
        <taxon>Bacteria</taxon>
        <taxon>Pseudomonadati</taxon>
        <taxon>Pseudomonadota</taxon>
        <taxon>Gammaproteobacteria</taxon>
        <taxon>Chromatiales</taxon>
        <taxon>Ectothiorhodospiraceae</taxon>
        <taxon>Ectothiorhodospira</taxon>
    </lineage>
</organism>
<dbReference type="PRINTS" id="PR01023">
    <property type="entry name" value="NAFLGMOTY"/>
</dbReference>
<dbReference type="Pfam" id="PF00691">
    <property type="entry name" value="OmpA"/>
    <property type="match status" value="1"/>
</dbReference>
<dbReference type="Proteomes" id="UP000199496">
    <property type="component" value="Unassembled WGS sequence"/>
</dbReference>
<evidence type="ECO:0000256" key="1">
    <source>
        <dbReference type="ARBA" id="ARBA00004442"/>
    </source>
</evidence>
<dbReference type="InterPro" id="IPR006664">
    <property type="entry name" value="OMP_bac"/>
</dbReference>